<dbReference type="SUPFAM" id="SSF74653">
    <property type="entry name" value="TolA/TonB C-terminal domain"/>
    <property type="match status" value="1"/>
</dbReference>
<accession>A0A1H4A0K9</accession>
<dbReference type="OrthoDB" id="1522859at2"/>
<dbReference type="Pfam" id="PF03544">
    <property type="entry name" value="TonB_C"/>
    <property type="match status" value="1"/>
</dbReference>
<dbReference type="GO" id="GO:0055085">
    <property type="term" value="P:transmembrane transport"/>
    <property type="evidence" value="ECO:0007669"/>
    <property type="project" value="InterPro"/>
</dbReference>
<dbReference type="STRING" id="283786.SAMN04487990_109137"/>
<feature type="chain" id="PRO_5011490666" evidence="1">
    <location>
        <begin position="19"/>
        <end position="285"/>
    </location>
</feature>
<feature type="domain" description="TonB C-terminal" evidence="2">
    <location>
        <begin position="97"/>
        <end position="158"/>
    </location>
</feature>
<feature type="signal peptide" evidence="1">
    <location>
        <begin position="1"/>
        <end position="18"/>
    </location>
</feature>
<protein>
    <submittedName>
        <fullName evidence="3">TonB protein C-terminal</fullName>
    </submittedName>
</protein>
<evidence type="ECO:0000313" key="4">
    <source>
        <dbReference type="Proteomes" id="UP000198846"/>
    </source>
</evidence>
<name>A0A1H4A0K9_BIZPA</name>
<reference evidence="3 4" key="1">
    <citation type="submission" date="2016-10" db="EMBL/GenBank/DDBJ databases">
        <authorList>
            <person name="de Groot N.N."/>
        </authorList>
    </citation>
    <scope>NUCLEOTIDE SEQUENCE [LARGE SCALE GENOMIC DNA]</scope>
    <source>
        <strain evidence="3 4">DSM 23842</strain>
    </source>
</reference>
<dbReference type="InterPro" id="IPR037682">
    <property type="entry name" value="TonB_C"/>
</dbReference>
<dbReference type="RefSeq" id="WP_092134020.1">
    <property type="nucleotide sequence ID" value="NZ_FNQK01000009.1"/>
</dbReference>
<evidence type="ECO:0000259" key="2">
    <source>
        <dbReference type="Pfam" id="PF03544"/>
    </source>
</evidence>
<organism evidence="3 4">
    <name type="scientific">Bizionia paragorgiae</name>
    <dbReference type="NCBI Taxonomy" id="283786"/>
    <lineage>
        <taxon>Bacteria</taxon>
        <taxon>Pseudomonadati</taxon>
        <taxon>Bacteroidota</taxon>
        <taxon>Flavobacteriia</taxon>
        <taxon>Flavobacteriales</taxon>
        <taxon>Flavobacteriaceae</taxon>
        <taxon>Bizionia</taxon>
    </lineage>
</organism>
<keyword evidence="4" id="KW-1185">Reference proteome</keyword>
<gene>
    <name evidence="3" type="ORF">SAMN04487990_109137</name>
</gene>
<dbReference type="EMBL" id="FNQK01000009">
    <property type="protein sequence ID" value="SEA29014.1"/>
    <property type="molecule type" value="Genomic_DNA"/>
</dbReference>
<proteinExistence type="predicted"/>
<sequence>MKHYSLLFFLLITLVSYSQDVPKAPTPQNQNLDKETSDHEVPFAIIENAPIYSGCDENLSNRALKTCMSTKINAIISKNFNLKRAQSLGLKPGDVRINVQFKVNQKGEVTAIEAKGPHPELEQEAIRVIKLVPKFKRPGLQRGKAVTVPYFLPIKFSIEDRQPAPQTYSTKVDSYPVYRGCDKELEFLELKQCTTEKIIDFIKLSFDMELANSLFPQDKSTQFQVEFVIGKNGKPKNITAKAHKKEIASEAIKVVKRLPKFKIPGQLNGKAIDVPFKILMTLYFD</sequence>
<dbReference type="AlphaFoldDB" id="A0A1H4A0K9"/>
<evidence type="ECO:0000313" key="3">
    <source>
        <dbReference type="EMBL" id="SEA29014.1"/>
    </source>
</evidence>
<dbReference type="Proteomes" id="UP000198846">
    <property type="component" value="Unassembled WGS sequence"/>
</dbReference>
<keyword evidence="1" id="KW-0732">Signal</keyword>
<evidence type="ECO:0000256" key="1">
    <source>
        <dbReference type="SAM" id="SignalP"/>
    </source>
</evidence>
<dbReference type="Gene3D" id="3.30.1150.10">
    <property type="match status" value="2"/>
</dbReference>